<dbReference type="Proteomes" id="UP000054995">
    <property type="component" value="Unassembled WGS sequence"/>
</dbReference>
<sequence length="122" mass="13878">MNGHHCQLENSYKRTNINYICPDIAEKCHKRTAFLFAEQSNLSFRIEKTGKKFSASSVGVALPQMFINICRTDCAEFETLHQLTPHQCGGCDASIVLRCLSIELQAILQQSNQQQHCIEKFE</sequence>
<organism evidence="1 2">
    <name type="scientific">Trichinella pseudospiralis</name>
    <name type="common">Parasitic roundworm</name>
    <dbReference type="NCBI Taxonomy" id="6337"/>
    <lineage>
        <taxon>Eukaryota</taxon>
        <taxon>Metazoa</taxon>
        <taxon>Ecdysozoa</taxon>
        <taxon>Nematoda</taxon>
        <taxon>Enoplea</taxon>
        <taxon>Dorylaimia</taxon>
        <taxon>Trichinellida</taxon>
        <taxon>Trichinellidae</taxon>
        <taxon>Trichinella</taxon>
    </lineage>
</organism>
<gene>
    <name evidence="1" type="ORF">T4D_3459</name>
</gene>
<name>A0A0V1F9E7_TRIPS</name>
<accession>A0A0V1F9E7</accession>
<reference evidence="1 2" key="1">
    <citation type="submission" date="2015-01" db="EMBL/GenBank/DDBJ databases">
        <title>Evolution of Trichinella species and genotypes.</title>
        <authorList>
            <person name="Korhonen P.K."/>
            <person name="Edoardo P."/>
            <person name="Giuseppe L.R."/>
            <person name="Gasser R.B."/>
        </authorList>
    </citation>
    <scope>NUCLEOTIDE SEQUENCE [LARGE SCALE GENOMIC DNA]</scope>
    <source>
        <strain evidence="1">ISS470</strain>
    </source>
</reference>
<evidence type="ECO:0000313" key="1">
    <source>
        <dbReference type="EMBL" id="KRY82793.1"/>
    </source>
</evidence>
<dbReference type="AlphaFoldDB" id="A0A0V1F9E7"/>
<proteinExistence type="predicted"/>
<keyword evidence="2" id="KW-1185">Reference proteome</keyword>
<evidence type="ECO:0000313" key="2">
    <source>
        <dbReference type="Proteomes" id="UP000054995"/>
    </source>
</evidence>
<comment type="caution">
    <text evidence="1">The sequence shown here is derived from an EMBL/GenBank/DDBJ whole genome shotgun (WGS) entry which is preliminary data.</text>
</comment>
<dbReference type="EMBL" id="JYDT01000161">
    <property type="protein sequence ID" value="KRY82793.1"/>
    <property type="molecule type" value="Genomic_DNA"/>
</dbReference>
<protein>
    <submittedName>
        <fullName evidence="1">Uncharacterized protein</fullName>
    </submittedName>
</protein>